<organism evidence="1">
    <name type="scientific">marine sediment metagenome</name>
    <dbReference type="NCBI Taxonomy" id="412755"/>
    <lineage>
        <taxon>unclassified sequences</taxon>
        <taxon>metagenomes</taxon>
        <taxon>ecological metagenomes</taxon>
    </lineage>
</organism>
<name>X1TEZ3_9ZZZZ</name>
<comment type="caution">
    <text evidence="1">The sequence shown here is derived from an EMBL/GenBank/DDBJ whole genome shotgun (WGS) entry which is preliminary data.</text>
</comment>
<protein>
    <submittedName>
        <fullName evidence="1">Uncharacterized protein</fullName>
    </submittedName>
</protein>
<feature type="non-terminal residue" evidence="1">
    <location>
        <position position="1"/>
    </location>
</feature>
<sequence length="137" mass="15360">VTADLAFYAYRDMQSCDWRPFIKAAVERNPVSVQMVDSKSLEEVYRWLQQMQSVSIYDGKRLAQPDEVANYGTGDGLEKAFLLASIIRQRSPQQDIRITVDNDDVVLKGRGEYRFASAKGLKKEVHISPAGTVSTTG</sequence>
<reference evidence="1" key="1">
    <citation type="journal article" date="2014" name="Front. Microbiol.">
        <title>High frequency of phylogenetically diverse reductive dehalogenase-homologous genes in deep subseafloor sedimentary metagenomes.</title>
        <authorList>
            <person name="Kawai M."/>
            <person name="Futagami T."/>
            <person name="Toyoda A."/>
            <person name="Takaki Y."/>
            <person name="Nishi S."/>
            <person name="Hori S."/>
            <person name="Arai W."/>
            <person name="Tsubouchi T."/>
            <person name="Morono Y."/>
            <person name="Uchiyama I."/>
            <person name="Ito T."/>
            <person name="Fujiyama A."/>
            <person name="Inagaki F."/>
            <person name="Takami H."/>
        </authorList>
    </citation>
    <scope>NUCLEOTIDE SEQUENCE</scope>
    <source>
        <strain evidence="1">Expedition CK06-06</strain>
    </source>
</reference>
<dbReference type="AlphaFoldDB" id="X1TEZ3"/>
<evidence type="ECO:0000313" key="1">
    <source>
        <dbReference type="EMBL" id="GAJ03844.1"/>
    </source>
</evidence>
<gene>
    <name evidence="1" type="ORF">S12H4_48355</name>
</gene>
<proteinExistence type="predicted"/>
<dbReference type="EMBL" id="BARW01030211">
    <property type="protein sequence ID" value="GAJ03844.1"/>
    <property type="molecule type" value="Genomic_DNA"/>
</dbReference>
<accession>X1TEZ3</accession>